<protein>
    <submittedName>
        <fullName evidence="3">Uncharacterized protein</fullName>
    </submittedName>
</protein>
<evidence type="ECO:0000313" key="4">
    <source>
        <dbReference type="Proteomes" id="UP000217696"/>
    </source>
</evidence>
<evidence type="ECO:0000313" key="3">
    <source>
        <dbReference type="EMBL" id="BAU27695.1"/>
    </source>
</evidence>
<feature type="region of interest" description="Disordered" evidence="1">
    <location>
        <begin position="82"/>
        <end position="123"/>
    </location>
</feature>
<sequence length="137" mass="15679">MRTGTLKWNFILSGIVSMLTFIFSFINNLIVESLIRSLLIFSIFFFVIMVAQFVMRWTLGTVRPPHEESTEIGQHVNFVTPEETSMSPVETGKDQQRRAEGDFAEFSPNNFPRVARNESSTLDPEEIAQALRVFSNE</sequence>
<feature type="transmembrane region" description="Helical" evidence="2">
    <location>
        <begin position="6"/>
        <end position="26"/>
    </location>
</feature>
<dbReference type="Proteomes" id="UP000217696">
    <property type="component" value="Chromosome"/>
</dbReference>
<dbReference type="EMBL" id="AP017312">
    <property type="protein sequence ID" value="BAU27695.1"/>
    <property type="molecule type" value="Genomic_DNA"/>
</dbReference>
<organism evidence="3 4">
    <name type="scientific">Aneurinibacillus soli</name>
    <dbReference type="NCBI Taxonomy" id="1500254"/>
    <lineage>
        <taxon>Bacteria</taxon>
        <taxon>Bacillati</taxon>
        <taxon>Bacillota</taxon>
        <taxon>Bacilli</taxon>
        <taxon>Bacillales</taxon>
        <taxon>Paenibacillaceae</taxon>
        <taxon>Aneurinibacillus group</taxon>
        <taxon>Aneurinibacillus</taxon>
    </lineage>
</organism>
<dbReference type="AlphaFoldDB" id="A0A0U5B2Z9"/>
<keyword evidence="2" id="KW-0472">Membrane</keyword>
<dbReference type="KEGG" id="asoc:CB4_01869"/>
<evidence type="ECO:0000256" key="2">
    <source>
        <dbReference type="SAM" id="Phobius"/>
    </source>
</evidence>
<gene>
    <name evidence="3" type="ORF">CB4_01869</name>
</gene>
<evidence type="ECO:0000256" key="1">
    <source>
        <dbReference type="SAM" id="MobiDB-lite"/>
    </source>
</evidence>
<name>A0A0U5B2Z9_9BACL</name>
<dbReference type="RefSeq" id="WP_096465232.1">
    <property type="nucleotide sequence ID" value="NZ_QJSZ01000002.1"/>
</dbReference>
<keyword evidence="2" id="KW-0812">Transmembrane</keyword>
<accession>A0A0U5B2Z9</accession>
<keyword evidence="2" id="KW-1133">Transmembrane helix</keyword>
<dbReference type="OrthoDB" id="2476549at2"/>
<feature type="transmembrane region" description="Helical" evidence="2">
    <location>
        <begin position="38"/>
        <end position="59"/>
    </location>
</feature>
<keyword evidence="4" id="KW-1185">Reference proteome</keyword>
<proteinExistence type="predicted"/>
<feature type="compositionally biased region" description="Basic and acidic residues" evidence="1">
    <location>
        <begin position="91"/>
        <end position="101"/>
    </location>
</feature>
<reference evidence="3 4" key="1">
    <citation type="submission" date="2015-12" db="EMBL/GenBank/DDBJ databases">
        <title>Genome sequence of Aneurinibacillus soli.</title>
        <authorList>
            <person name="Lee J.S."/>
            <person name="Lee K.C."/>
            <person name="Kim K.K."/>
            <person name="Lee B.W."/>
        </authorList>
    </citation>
    <scope>NUCLEOTIDE SEQUENCE [LARGE SCALE GENOMIC DNA]</scope>
    <source>
        <strain evidence="3 4">CB4</strain>
    </source>
</reference>